<organism evidence="1">
    <name type="scientific">Proteinivorax hydrogeniformans</name>
    <dbReference type="NCBI Taxonomy" id="1826727"/>
    <lineage>
        <taxon>Bacteria</taxon>
        <taxon>Bacillati</taxon>
        <taxon>Bacillota</taxon>
        <taxon>Clostridia</taxon>
        <taxon>Eubacteriales</taxon>
        <taxon>Proteinivoracaceae</taxon>
        <taxon>Proteinivorax</taxon>
    </lineage>
</organism>
<reference evidence="1" key="2">
    <citation type="submission" date="2024-06" db="EMBL/GenBank/DDBJ databases">
        <authorList>
            <person name="Petrova K.O."/>
            <person name="Toshchakov S.V."/>
            <person name="Boltjanskaja Y.V."/>
            <person name="Kevbrin V.V."/>
        </authorList>
    </citation>
    <scope>NUCLEOTIDE SEQUENCE</scope>
    <source>
        <strain evidence="1">Z-710</strain>
    </source>
</reference>
<dbReference type="InterPro" id="IPR017850">
    <property type="entry name" value="Alkaline_phosphatase_core_sf"/>
</dbReference>
<protein>
    <submittedName>
        <fullName evidence="1">PglZ domain-containing protein</fullName>
    </submittedName>
</protein>
<accession>A0AAU8HQT2</accession>
<evidence type="ECO:0000313" key="1">
    <source>
        <dbReference type="EMBL" id="XCI27893.1"/>
    </source>
</evidence>
<dbReference type="AlphaFoldDB" id="A0AAU8HQT2"/>
<gene>
    <name evidence="1" type="ORF">PRVXH_001817</name>
</gene>
<dbReference type="EMBL" id="CP159485">
    <property type="protein sequence ID" value="XCI27893.1"/>
    <property type="molecule type" value="Genomic_DNA"/>
</dbReference>
<dbReference type="Pfam" id="PF08665">
    <property type="entry name" value="PglZ"/>
    <property type="match status" value="2"/>
</dbReference>
<name>A0AAU8HQT2_9FIRM</name>
<dbReference type="RefSeq" id="WP_353892471.1">
    <property type="nucleotide sequence ID" value="NZ_CP159485.1"/>
</dbReference>
<dbReference type="SUPFAM" id="SSF53649">
    <property type="entry name" value="Alkaline phosphatase-like"/>
    <property type="match status" value="1"/>
</dbReference>
<reference evidence="1" key="1">
    <citation type="journal article" date="2018" name="Antonie Van Leeuwenhoek">
        <title>Proteinivorax hydrogeniformans sp. nov., an anaerobic, haloalkaliphilic bacterium fermenting proteinaceous compounds with high hydrogen production.</title>
        <authorList>
            <person name="Boltyanskaya Y."/>
            <person name="Detkova E."/>
            <person name="Pimenov N."/>
            <person name="Kevbrin V."/>
        </authorList>
    </citation>
    <scope>NUCLEOTIDE SEQUENCE</scope>
    <source>
        <strain evidence="1">Z-710</strain>
    </source>
</reference>
<proteinExistence type="predicted"/>
<sequence>MSGIFKHSLQKYLERLNNLESHLLCIQDECGLFEGYEDIDLHLYPHSIIPMENNVVFRAKYEHIKHKNDRNYILLFKGQENHKKVLDFVRRSENKKVHSITIQDVMNQVEPGLNWNEYINEFDKEDIQRNFSDIIDYSKRLKKSQLSKKDILKILVSALTGVDGTNVADEGDCFLFYKALIDLYQSPDNIKANSNLKGLIVNLFREYGSVTVDVIKKDTFDQLEKVVWISKVLQRYGRLNKINLQLVLKSEYNNELVPDLGKLIELADLIGKKNQSYFYKKIDWAEKIVSNSGIEFSNINNPHVEIREGNVNFITILKAMKDLLAGYNLEGAKRVYKYKNSDLLELKNLLEETVQYRSTNINNLLSLFNKILSLLDKISKAETGIEQVIEEEDYRKWQTLYKTTLFDMQYRLSEIWQLDNHALIDKSRYQKISVRVNKVLNSYRAVFAKFLEKNYPKWNQGQVGSSRPILNNDIGDIIKKEDGKIFVLVFDGMRYDAWHYIVRPYFEKAFKNRNIEVGNSFSLLPSITSISRDAIYSSIINQHREEVAFLTKSESVKNQKEIQEVILKDKKYNIFVFNMFDKDGHKATEDFYLFYDKQRKVFEGTISNLLNQIPDEDDIVVASDHGLMRVDQYESLREVDGIKECKYRYLRAEQGVSLGNCIELTDGDNLDCGEKLLLTYDNKGYFKGGGEKHFYSHGGASIEEVIVPLIVARSKSPKPAIPQIKKTDSVVLKNGLRLDISFRPTKKEKIILETLYSLKNSFVSTSDIEQKLVNELGSAGLLDSKIKRLVKKLKKDKLDIIEVQSVGDVIMYKFKESGLREEI</sequence>